<dbReference type="EMBL" id="AGXC01000001">
    <property type="protein sequence ID" value="EMZ42677.1"/>
    <property type="molecule type" value="Genomic_DNA"/>
</dbReference>
<gene>
    <name evidence="2" type="ORF">HMPREF1091_00235</name>
</gene>
<sequence>MKSNIKAILTCSSKTMRDVSRETGISYTTLMFYQRSGFENAPFGRVLAIARYLGCRPEDLITEEEDQKHEIEH</sequence>
<organism evidence="2 3">
    <name type="scientific">Atopobium minutum 10063974</name>
    <dbReference type="NCBI Taxonomy" id="997872"/>
    <lineage>
        <taxon>Bacteria</taxon>
        <taxon>Bacillati</taxon>
        <taxon>Actinomycetota</taxon>
        <taxon>Coriobacteriia</taxon>
        <taxon>Coriobacteriales</taxon>
        <taxon>Atopobiaceae</taxon>
        <taxon>Atopobium</taxon>
    </lineage>
</organism>
<dbReference type="Proteomes" id="UP000012651">
    <property type="component" value="Unassembled WGS sequence"/>
</dbReference>
<reference evidence="2 3" key="1">
    <citation type="submission" date="2013-03" db="EMBL/GenBank/DDBJ databases">
        <title>The Genome Sequence of Atopobium minutum 10063974.</title>
        <authorList>
            <consortium name="The Broad Institute Genome Sequencing Platform"/>
            <person name="Earl A."/>
            <person name="Ward D."/>
            <person name="Feldgarden M."/>
            <person name="Gevers D."/>
            <person name="Lambert T."/>
            <person name="Marvaud J.-C."/>
            <person name="Courvalin P."/>
            <person name="Walker B."/>
            <person name="Young S.K."/>
            <person name="Zeng Q."/>
            <person name="Gargeya S."/>
            <person name="Fitzgerald M."/>
            <person name="Haas B."/>
            <person name="Abouelleil A."/>
            <person name="Alvarado L."/>
            <person name="Arachchi H.M."/>
            <person name="Berlin A.M."/>
            <person name="Chapman S.B."/>
            <person name="Dewar J."/>
            <person name="Goldberg J."/>
            <person name="Griggs A."/>
            <person name="Gujja S."/>
            <person name="Hansen M."/>
            <person name="Howarth C."/>
            <person name="Imamovic A."/>
            <person name="Larimer J."/>
            <person name="McCowan C."/>
            <person name="Murphy C."/>
            <person name="Neiman D."/>
            <person name="Pearson M."/>
            <person name="Priest M."/>
            <person name="Roberts A."/>
            <person name="Saif S."/>
            <person name="Shea T."/>
            <person name="Sisk P."/>
            <person name="Sykes S."/>
            <person name="Wortman J."/>
            <person name="Nusbaum C."/>
            <person name="Birren B."/>
        </authorList>
    </citation>
    <scope>NUCLEOTIDE SEQUENCE [LARGE SCALE GENOMIC DNA]</scope>
    <source>
        <strain evidence="2 3">10063974</strain>
    </source>
</reference>
<dbReference type="HOGENOM" id="CLU_2840227_0_0_11"/>
<dbReference type="GO" id="GO:0003677">
    <property type="term" value="F:DNA binding"/>
    <property type="evidence" value="ECO:0007669"/>
    <property type="project" value="InterPro"/>
</dbReference>
<evidence type="ECO:0000259" key="1">
    <source>
        <dbReference type="Pfam" id="PF13443"/>
    </source>
</evidence>
<name>N2BLP3_9ACTN</name>
<dbReference type="RefSeq" id="WP_002563010.1">
    <property type="nucleotide sequence ID" value="NZ_KB822533.1"/>
</dbReference>
<keyword evidence="3" id="KW-1185">Reference proteome</keyword>
<protein>
    <recommendedName>
        <fullName evidence="1">HTH cro/C1-type domain-containing protein</fullName>
    </recommendedName>
</protein>
<proteinExistence type="predicted"/>
<evidence type="ECO:0000313" key="3">
    <source>
        <dbReference type="Proteomes" id="UP000012651"/>
    </source>
</evidence>
<dbReference type="InterPro" id="IPR010982">
    <property type="entry name" value="Lambda_DNA-bd_dom_sf"/>
</dbReference>
<dbReference type="OrthoDB" id="7428772at2"/>
<comment type="caution">
    <text evidence="2">The sequence shown here is derived from an EMBL/GenBank/DDBJ whole genome shotgun (WGS) entry which is preliminary data.</text>
</comment>
<accession>N2BLP3</accession>
<dbReference type="SUPFAM" id="SSF47413">
    <property type="entry name" value="lambda repressor-like DNA-binding domains"/>
    <property type="match status" value="1"/>
</dbReference>
<dbReference type="CDD" id="cd00093">
    <property type="entry name" value="HTH_XRE"/>
    <property type="match status" value="1"/>
</dbReference>
<dbReference type="Pfam" id="PF13443">
    <property type="entry name" value="HTH_26"/>
    <property type="match status" value="1"/>
</dbReference>
<evidence type="ECO:0000313" key="2">
    <source>
        <dbReference type="EMBL" id="EMZ42677.1"/>
    </source>
</evidence>
<dbReference type="AlphaFoldDB" id="N2BLP3"/>
<feature type="domain" description="HTH cro/C1-type" evidence="1">
    <location>
        <begin position="5"/>
        <end position="62"/>
    </location>
</feature>
<dbReference type="InterPro" id="IPR001387">
    <property type="entry name" value="Cro/C1-type_HTH"/>
</dbReference>
<dbReference type="Gene3D" id="1.10.260.40">
    <property type="entry name" value="lambda repressor-like DNA-binding domains"/>
    <property type="match status" value="1"/>
</dbReference>